<dbReference type="WBParaSite" id="Minc3s00045g02478">
    <property type="protein sequence ID" value="Minc3s00045g02478"/>
    <property type="gene ID" value="Minc3s00045g02478"/>
</dbReference>
<keyword evidence="1" id="KW-1185">Reference proteome</keyword>
<proteinExistence type="predicted"/>
<evidence type="ECO:0000313" key="1">
    <source>
        <dbReference type="Proteomes" id="UP000887563"/>
    </source>
</evidence>
<name>A0A914KP63_MELIC</name>
<organism evidence="1 2">
    <name type="scientific">Meloidogyne incognita</name>
    <name type="common">Southern root-knot nematode worm</name>
    <name type="synonym">Oxyuris incognita</name>
    <dbReference type="NCBI Taxonomy" id="6306"/>
    <lineage>
        <taxon>Eukaryota</taxon>
        <taxon>Metazoa</taxon>
        <taxon>Ecdysozoa</taxon>
        <taxon>Nematoda</taxon>
        <taxon>Chromadorea</taxon>
        <taxon>Rhabditida</taxon>
        <taxon>Tylenchina</taxon>
        <taxon>Tylenchomorpha</taxon>
        <taxon>Tylenchoidea</taxon>
        <taxon>Meloidogynidae</taxon>
        <taxon>Meloidogyninae</taxon>
        <taxon>Meloidogyne</taxon>
        <taxon>Meloidogyne incognita group</taxon>
    </lineage>
</organism>
<protein>
    <submittedName>
        <fullName evidence="2">Uncharacterized protein</fullName>
    </submittedName>
</protein>
<accession>A0A914KP63</accession>
<reference evidence="2" key="1">
    <citation type="submission" date="2022-11" db="UniProtKB">
        <authorList>
            <consortium name="WormBaseParasite"/>
        </authorList>
    </citation>
    <scope>IDENTIFICATION</scope>
</reference>
<sequence length="59" mass="6951">MKNEDNHWLILVEDFNNNPINGIRGKGIDRKNVYVQQEHYNTTLFDLSNLDPSSYEARI</sequence>
<dbReference type="Proteomes" id="UP000887563">
    <property type="component" value="Unplaced"/>
</dbReference>
<dbReference type="AlphaFoldDB" id="A0A914KP63"/>
<evidence type="ECO:0000313" key="2">
    <source>
        <dbReference type="WBParaSite" id="Minc3s00045g02478"/>
    </source>
</evidence>